<evidence type="ECO:0000256" key="4">
    <source>
        <dbReference type="PROSITE-ProRule" id="PRU00228"/>
    </source>
</evidence>
<organism evidence="8 9">
    <name type="scientific">Oldenlandia corymbosa var. corymbosa</name>
    <dbReference type="NCBI Taxonomy" id="529605"/>
    <lineage>
        <taxon>Eukaryota</taxon>
        <taxon>Viridiplantae</taxon>
        <taxon>Streptophyta</taxon>
        <taxon>Embryophyta</taxon>
        <taxon>Tracheophyta</taxon>
        <taxon>Spermatophyta</taxon>
        <taxon>Magnoliopsida</taxon>
        <taxon>eudicotyledons</taxon>
        <taxon>Gunneridae</taxon>
        <taxon>Pentapetalae</taxon>
        <taxon>asterids</taxon>
        <taxon>lamiids</taxon>
        <taxon>Gentianales</taxon>
        <taxon>Rubiaceae</taxon>
        <taxon>Rubioideae</taxon>
        <taxon>Spermacoceae</taxon>
        <taxon>Hedyotis-Oldenlandia complex</taxon>
        <taxon>Oldenlandia</taxon>
    </lineage>
</organism>
<feature type="compositionally biased region" description="Basic and acidic residues" evidence="5">
    <location>
        <begin position="301"/>
        <end position="310"/>
    </location>
</feature>
<dbReference type="Pfam" id="PF00569">
    <property type="entry name" value="ZZ"/>
    <property type="match status" value="1"/>
</dbReference>
<keyword evidence="9" id="KW-1185">Reference proteome</keyword>
<keyword evidence="1" id="KW-0479">Metal-binding</keyword>
<gene>
    <name evidence="8" type="ORF">OLC1_LOCUS19871</name>
</gene>
<evidence type="ECO:0000256" key="5">
    <source>
        <dbReference type="SAM" id="MobiDB-lite"/>
    </source>
</evidence>
<dbReference type="Gene3D" id="3.10.20.90">
    <property type="entry name" value="Phosphatidylinositol 3-kinase Catalytic Subunit, Chain A, domain 1"/>
    <property type="match status" value="1"/>
</dbReference>
<dbReference type="InterPro" id="IPR000433">
    <property type="entry name" value="Znf_ZZ"/>
</dbReference>
<dbReference type="GO" id="GO:0008270">
    <property type="term" value="F:zinc ion binding"/>
    <property type="evidence" value="ECO:0007669"/>
    <property type="project" value="UniProtKB-KW"/>
</dbReference>
<evidence type="ECO:0000313" key="9">
    <source>
        <dbReference type="Proteomes" id="UP001161247"/>
    </source>
</evidence>
<feature type="compositionally biased region" description="Polar residues" evidence="5">
    <location>
        <begin position="286"/>
        <end position="300"/>
    </location>
</feature>
<dbReference type="Pfam" id="PF24932">
    <property type="entry name" value="UBA_NBR1_C"/>
    <property type="match status" value="1"/>
</dbReference>
<dbReference type="InterPro" id="IPR056893">
    <property type="entry name" value="UBA_Nbr1_C"/>
</dbReference>
<evidence type="ECO:0000259" key="6">
    <source>
        <dbReference type="PROSITE" id="PS50135"/>
    </source>
</evidence>
<evidence type="ECO:0000256" key="1">
    <source>
        <dbReference type="ARBA" id="ARBA00022723"/>
    </source>
</evidence>
<dbReference type="EMBL" id="OX459124">
    <property type="protein sequence ID" value="CAI9112747.1"/>
    <property type="molecule type" value="Genomic_DNA"/>
</dbReference>
<feature type="domain" description="ZZ-type" evidence="6">
    <location>
        <begin position="398"/>
        <end position="448"/>
    </location>
</feature>
<feature type="compositionally biased region" description="Low complexity" evidence="5">
    <location>
        <begin position="194"/>
        <end position="206"/>
    </location>
</feature>
<feature type="region of interest" description="Disordered" evidence="5">
    <location>
        <begin position="259"/>
        <end position="312"/>
    </location>
</feature>
<dbReference type="SUPFAM" id="SSF57850">
    <property type="entry name" value="RING/U-box"/>
    <property type="match status" value="1"/>
</dbReference>
<dbReference type="AlphaFoldDB" id="A0AAV1E0A6"/>
<dbReference type="InterPro" id="IPR013783">
    <property type="entry name" value="Ig-like_fold"/>
</dbReference>
<reference evidence="8" key="1">
    <citation type="submission" date="2023-03" db="EMBL/GenBank/DDBJ databases">
        <authorList>
            <person name="Julca I."/>
        </authorList>
    </citation>
    <scope>NUCLEOTIDE SEQUENCE</scope>
</reference>
<dbReference type="SUPFAM" id="SSF54277">
    <property type="entry name" value="CAD &amp; PB1 domains"/>
    <property type="match status" value="1"/>
</dbReference>
<dbReference type="InterPro" id="IPR053793">
    <property type="entry name" value="PB1-like"/>
</dbReference>
<dbReference type="SMART" id="SM00291">
    <property type="entry name" value="ZnF_ZZ"/>
    <property type="match status" value="1"/>
</dbReference>
<proteinExistence type="predicted"/>
<dbReference type="Proteomes" id="UP001161247">
    <property type="component" value="Chromosome 7"/>
</dbReference>
<dbReference type="PANTHER" id="PTHR20930">
    <property type="entry name" value="OVARIAN CARCINOMA ANTIGEN CA125-RELATED"/>
    <property type="match status" value="1"/>
</dbReference>
<dbReference type="Gene3D" id="1.10.8.10">
    <property type="entry name" value="DNA helicase RuvA subunit, C-terminal domain"/>
    <property type="match status" value="1"/>
</dbReference>
<name>A0AAV1E0A6_OLDCO</name>
<dbReference type="Pfam" id="PF16158">
    <property type="entry name" value="N_BRCA1_IG"/>
    <property type="match status" value="1"/>
</dbReference>
<dbReference type="SMART" id="SM00666">
    <property type="entry name" value="PB1"/>
    <property type="match status" value="1"/>
</dbReference>
<keyword evidence="3" id="KW-0862">Zinc</keyword>
<dbReference type="PROSITE" id="PS50135">
    <property type="entry name" value="ZF_ZZ_2"/>
    <property type="match status" value="1"/>
</dbReference>
<protein>
    <submittedName>
        <fullName evidence="8">OLC1v1013236C2</fullName>
    </submittedName>
</protein>
<dbReference type="CDD" id="cd14319">
    <property type="entry name" value="UBA_NBR1"/>
    <property type="match status" value="1"/>
</dbReference>
<evidence type="ECO:0000256" key="2">
    <source>
        <dbReference type="ARBA" id="ARBA00022771"/>
    </source>
</evidence>
<dbReference type="InterPro" id="IPR032350">
    <property type="entry name" value="Nbr1_FW"/>
</dbReference>
<accession>A0AAV1E0A6</accession>
<feature type="region of interest" description="Disordered" evidence="5">
    <location>
        <begin position="193"/>
        <end position="232"/>
    </location>
</feature>
<keyword evidence="2 4" id="KW-0863">Zinc-finger</keyword>
<dbReference type="InterPro" id="IPR043145">
    <property type="entry name" value="Znf_ZZ_sf"/>
</dbReference>
<evidence type="ECO:0000259" key="7">
    <source>
        <dbReference type="PROSITE" id="PS51745"/>
    </source>
</evidence>
<dbReference type="Gene3D" id="3.30.60.90">
    <property type="match status" value="1"/>
</dbReference>
<dbReference type="InterPro" id="IPR000270">
    <property type="entry name" value="PB1_dom"/>
</dbReference>
<dbReference type="CDD" id="cd14947">
    <property type="entry name" value="NBR1_like"/>
    <property type="match status" value="1"/>
</dbReference>
<feature type="compositionally biased region" description="Polar residues" evidence="5">
    <location>
        <begin position="259"/>
        <end position="273"/>
    </location>
</feature>
<dbReference type="Pfam" id="PF00564">
    <property type="entry name" value="PB1"/>
    <property type="match status" value="1"/>
</dbReference>
<evidence type="ECO:0000256" key="3">
    <source>
        <dbReference type="ARBA" id="ARBA00022833"/>
    </source>
</evidence>
<feature type="domain" description="PB1" evidence="7">
    <location>
        <begin position="4"/>
        <end position="88"/>
    </location>
</feature>
<dbReference type="PROSITE" id="PS51745">
    <property type="entry name" value="PB1"/>
    <property type="match status" value="1"/>
</dbReference>
<evidence type="ECO:0000313" key="8">
    <source>
        <dbReference type="EMBL" id="CAI9112747.1"/>
    </source>
</evidence>
<sequence length="814" mass="88477">MESAIVIKVKYEDTLRRFNARILNGELELNLDNLKAKILSLFKFNPDTELILTYVDEDDDIVTLGDNDDLRDVVRQSLNPLRITVKLPEKSGWAAAKSSGTSTPVRSPQLSQNLNSGVQEILNSFPEPIRRTVTKIWTDVGANGTPSGQTIDDLVQLFSELGLPFLNKLAEVQAPAQVSRPGCQDVAVTEVEQTVSDVKSTGSSSSKGKEAIRSRESIAGEGKNDKESPVNVNGGVKAAVKQVPGLEALKAALASTNTSLGVQTGPSEKISSGKSDEPPCSGKFVNLSSFKASPVTTDNEASQKKKESTGSRRINAHAFPCYPVSPLWSNLNSESTTQNGETKDSNQTDLGAALCINECPFSGVSLGNAPAHPQLSSSVGQKERRSNLYGDGSGIVFHRGVRCDGCGVHPITGPRFKSKVKEDYDLCSICFNQMGNTTDYIRIDRPMTYRHSYVKGLHDLHHRGLPHARPPPPAFRCGAVKSSRPKLDSRFIQDVNILDGTIMAPLTPFTKIWRMRNNGSVVWPQGAQLVWIGGDKLSDAFSVAIEIPPSGLAVDEELDVAVDFIAPGRPGRYISYWRMASPSGQKFGQRVWVLIQVDASSKEMPYDGFRGFNLNLPPVSNSIHSPEIISVSPVPMVEDTLPDGENLNEASAVHLVSSREKEQEANFPINDTLFVGDIAGLRPVQGGPSSSVSYPNIDLSELADPVVPSPPASTVTLVQTQDVEGKSEVEETLLKDLEEMGFKQVDLNKEILRLNEYDLEKSVDDLCGVSGWDPILDELQEMVISSTSFFSMFSIPLFVVESNVECVLVLSGFC</sequence>
<feature type="compositionally biased region" description="Basic and acidic residues" evidence="5">
    <location>
        <begin position="207"/>
        <end position="228"/>
    </location>
</feature>
<dbReference type="PANTHER" id="PTHR20930:SF0">
    <property type="entry name" value="PROTEIN ILRUN"/>
    <property type="match status" value="1"/>
</dbReference>
<dbReference type="Gene3D" id="2.60.40.10">
    <property type="entry name" value="Immunoglobulins"/>
    <property type="match status" value="1"/>
</dbReference>